<dbReference type="InterPro" id="IPR008906">
    <property type="entry name" value="HATC_C_dom"/>
</dbReference>
<evidence type="ECO:0000313" key="4">
    <source>
        <dbReference type="Proteomes" id="UP000813463"/>
    </source>
</evidence>
<accession>A0A9R0I8K9</accession>
<dbReference type="Proteomes" id="UP000813463">
    <property type="component" value="Chromosome 3"/>
</dbReference>
<protein>
    <submittedName>
        <fullName evidence="5">Zinc finger BED domain-containing protein RICESLEEPER 2</fullName>
    </submittedName>
</protein>
<evidence type="ECO:0000259" key="3">
    <source>
        <dbReference type="Pfam" id="PF14372"/>
    </source>
</evidence>
<dbReference type="GO" id="GO:0003677">
    <property type="term" value="F:DNA binding"/>
    <property type="evidence" value="ECO:0007669"/>
    <property type="project" value="InterPro"/>
</dbReference>
<feature type="domain" description="hAT-like transposase RNase-H fold" evidence="3">
    <location>
        <begin position="279"/>
        <end position="367"/>
    </location>
</feature>
<sequence>MKSRKVDKSEEEQRAEASQLALAQWVCYSKLAPQAVISDSFKRLMRSLNPNISFKFETLESNCLKLFEEEQLKVKDAFSKHGGQISLSVDVLYDQTQYQEYLCLSAQFIDDDWKLRNWVISYCCDNGEDMFLITEAILKSLKEYNIESKVLTLTVGGDTDLADVVKEGIHKEKLPMNSQLFHVQCGCDIISRMVQIGLEEIDKIIDKVKLLSWSKSLPLWYLTTFKLSEALQLQEMGEFSSVKDDGFYELPSKEEWEKVRNMCKISDRIYEIVERLFEQKRPTPNLFLPHFQEIRAYLNKESSSSDEFVSFVAKKMLDFFNKYWDDTCLVLSSTAFLDPRYKMKFIEFCPSDSRGTTYLDNIRKVYDSYVMQCDQKEYVLSDSSSDSEDDEEEIEEEETEEGSETHAKKKPRDILENLSLLKEYCQAMESSENDKAQKTEFDMYLEEPIVPWKGNFSVLHWWKDNCTKYPQLSRMARDFLAIPMSVATSYDAYYTEQREPDSTLLSLKPGLMNALKCTRSWKLGAIKHK</sequence>
<gene>
    <name evidence="5" type="primary">LOC110784082</name>
</gene>
<feature type="domain" description="HAT C-terminal dimerisation" evidence="2">
    <location>
        <begin position="440"/>
        <end position="521"/>
    </location>
</feature>
<dbReference type="GO" id="GO:0046983">
    <property type="term" value="F:protein dimerization activity"/>
    <property type="evidence" value="ECO:0007669"/>
    <property type="project" value="InterPro"/>
</dbReference>
<feature type="compositionally biased region" description="Acidic residues" evidence="1">
    <location>
        <begin position="385"/>
        <end position="402"/>
    </location>
</feature>
<dbReference type="AlphaFoldDB" id="A0A9R0I8K9"/>
<reference evidence="4" key="1">
    <citation type="journal article" date="2021" name="Nat. Commun.">
        <title>Genomic analyses provide insights into spinach domestication and the genetic basis of agronomic traits.</title>
        <authorList>
            <person name="Cai X."/>
            <person name="Sun X."/>
            <person name="Xu C."/>
            <person name="Sun H."/>
            <person name="Wang X."/>
            <person name="Ge C."/>
            <person name="Zhang Z."/>
            <person name="Wang Q."/>
            <person name="Fei Z."/>
            <person name="Jiao C."/>
            <person name="Wang Q."/>
        </authorList>
    </citation>
    <scope>NUCLEOTIDE SEQUENCE [LARGE SCALE GENOMIC DNA]</scope>
    <source>
        <strain evidence="4">cv. Varoflay</strain>
    </source>
</reference>
<dbReference type="InterPro" id="IPR025525">
    <property type="entry name" value="hAT-like_transposase_RNase-H"/>
</dbReference>
<evidence type="ECO:0000313" key="5">
    <source>
        <dbReference type="RefSeq" id="XP_021844175.1"/>
    </source>
</evidence>
<dbReference type="PANTHER" id="PTHR23272:SF135">
    <property type="entry name" value="ZINC FINGER BED DOMAIN-CONTAINING PROTEIN DAYSLEEPER-LIKE"/>
    <property type="match status" value="1"/>
</dbReference>
<dbReference type="RefSeq" id="XP_021844175.1">
    <property type="nucleotide sequence ID" value="XM_021988483.2"/>
</dbReference>
<dbReference type="PANTHER" id="PTHR23272">
    <property type="entry name" value="BED FINGER-RELATED"/>
    <property type="match status" value="1"/>
</dbReference>
<dbReference type="InterPro" id="IPR012337">
    <property type="entry name" value="RNaseH-like_sf"/>
</dbReference>
<dbReference type="SUPFAM" id="SSF53098">
    <property type="entry name" value="Ribonuclease H-like"/>
    <property type="match status" value="1"/>
</dbReference>
<evidence type="ECO:0000259" key="2">
    <source>
        <dbReference type="Pfam" id="PF05699"/>
    </source>
</evidence>
<dbReference type="Pfam" id="PF05699">
    <property type="entry name" value="Dimer_Tnp_hAT"/>
    <property type="match status" value="1"/>
</dbReference>
<dbReference type="Pfam" id="PF14372">
    <property type="entry name" value="hAT-like_RNase-H"/>
    <property type="match status" value="1"/>
</dbReference>
<dbReference type="GeneID" id="110784082"/>
<reference evidence="5" key="2">
    <citation type="submission" date="2025-08" db="UniProtKB">
        <authorList>
            <consortium name="RefSeq"/>
        </authorList>
    </citation>
    <scope>IDENTIFICATION</scope>
    <source>
        <tissue evidence="5">Leaf</tissue>
    </source>
</reference>
<dbReference type="OrthoDB" id="1607513at2759"/>
<proteinExistence type="predicted"/>
<evidence type="ECO:0000256" key="1">
    <source>
        <dbReference type="SAM" id="MobiDB-lite"/>
    </source>
</evidence>
<dbReference type="KEGG" id="soe:110784082"/>
<keyword evidence="4" id="KW-1185">Reference proteome</keyword>
<organism evidence="4 5">
    <name type="scientific">Spinacia oleracea</name>
    <name type="common">Spinach</name>
    <dbReference type="NCBI Taxonomy" id="3562"/>
    <lineage>
        <taxon>Eukaryota</taxon>
        <taxon>Viridiplantae</taxon>
        <taxon>Streptophyta</taxon>
        <taxon>Embryophyta</taxon>
        <taxon>Tracheophyta</taxon>
        <taxon>Spermatophyta</taxon>
        <taxon>Magnoliopsida</taxon>
        <taxon>eudicotyledons</taxon>
        <taxon>Gunneridae</taxon>
        <taxon>Pentapetalae</taxon>
        <taxon>Caryophyllales</taxon>
        <taxon>Chenopodiaceae</taxon>
        <taxon>Chenopodioideae</taxon>
        <taxon>Anserineae</taxon>
        <taxon>Spinacia</taxon>
    </lineage>
</organism>
<feature type="region of interest" description="Disordered" evidence="1">
    <location>
        <begin position="380"/>
        <end position="410"/>
    </location>
</feature>
<name>A0A9R0I8K9_SPIOL</name>